<dbReference type="InterPro" id="IPR036866">
    <property type="entry name" value="RibonucZ/Hydroxyglut_hydro"/>
</dbReference>
<dbReference type="Gene3D" id="3.60.15.10">
    <property type="entry name" value="Ribonuclease Z/Hydroxyacylglutathione hydrolase-like"/>
    <property type="match status" value="1"/>
</dbReference>
<accession>X0WWV6</accession>
<dbReference type="SUPFAM" id="SSF56281">
    <property type="entry name" value="Metallo-hydrolase/oxidoreductase"/>
    <property type="match status" value="1"/>
</dbReference>
<dbReference type="InterPro" id="IPR001279">
    <property type="entry name" value="Metallo-B-lactamas"/>
</dbReference>
<gene>
    <name evidence="2" type="ORF">S01H1_50268</name>
</gene>
<feature type="domain" description="Metallo-beta-lactamase" evidence="1">
    <location>
        <begin position="20"/>
        <end position="171"/>
    </location>
</feature>
<dbReference type="PANTHER" id="PTHR42951">
    <property type="entry name" value="METALLO-BETA-LACTAMASE DOMAIN-CONTAINING"/>
    <property type="match status" value="1"/>
</dbReference>
<proteinExistence type="predicted"/>
<evidence type="ECO:0000259" key="1">
    <source>
        <dbReference type="SMART" id="SM00849"/>
    </source>
</evidence>
<sequence length="171" mass="19202">MKQISEGVFYIPGQDELIPDSHVYVIGKPTSGDLTLVDAGLMGKGAYKIESIQKLGLSLSDIKRVIMTHTHLDHIGCLKEILNEMPHAKLWVHTKEAEPLEQGDERVVYGMDMFKSMCQAQYNIKKDAFKFEIDRKLEGGETLEMGDMTWEVIHIPGHSQGSIALYNRAGK</sequence>
<comment type="caution">
    <text evidence="2">The sequence shown here is derived from an EMBL/GenBank/DDBJ whole genome shotgun (WGS) entry which is preliminary data.</text>
</comment>
<evidence type="ECO:0000313" key="2">
    <source>
        <dbReference type="EMBL" id="GAG27682.1"/>
    </source>
</evidence>
<name>X0WWV6_9ZZZZ</name>
<organism evidence="2">
    <name type="scientific">marine sediment metagenome</name>
    <dbReference type="NCBI Taxonomy" id="412755"/>
    <lineage>
        <taxon>unclassified sequences</taxon>
        <taxon>metagenomes</taxon>
        <taxon>ecological metagenomes</taxon>
    </lineage>
</organism>
<protein>
    <recommendedName>
        <fullName evidence="1">Metallo-beta-lactamase domain-containing protein</fullName>
    </recommendedName>
</protein>
<dbReference type="InterPro" id="IPR050855">
    <property type="entry name" value="NDM-1-like"/>
</dbReference>
<dbReference type="EMBL" id="BARS01032386">
    <property type="protein sequence ID" value="GAG27682.1"/>
    <property type="molecule type" value="Genomic_DNA"/>
</dbReference>
<dbReference type="SMART" id="SM00849">
    <property type="entry name" value="Lactamase_B"/>
    <property type="match status" value="1"/>
</dbReference>
<reference evidence="2" key="1">
    <citation type="journal article" date="2014" name="Front. Microbiol.">
        <title>High frequency of phylogenetically diverse reductive dehalogenase-homologous genes in deep subseafloor sedimentary metagenomes.</title>
        <authorList>
            <person name="Kawai M."/>
            <person name="Futagami T."/>
            <person name="Toyoda A."/>
            <person name="Takaki Y."/>
            <person name="Nishi S."/>
            <person name="Hori S."/>
            <person name="Arai W."/>
            <person name="Tsubouchi T."/>
            <person name="Morono Y."/>
            <person name="Uchiyama I."/>
            <person name="Ito T."/>
            <person name="Fujiyama A."/>
            <person name="Inagaki F."/>
            <person name="Takami H."/>
        </authorList>
    </citation>
    <scope>NUCLEOTIDE SEQUENCE</scope>
    <source>
        <strain evidence="2">Expedition CK06-06</strain>
    </source>
</reference>
<feature type="non-terminal residue" evidence="2">
    <location>
        <position position="171"/>
    </location>
</feature>
<dbReference type="Pfam" id="PF00753">
    <property type="entry name" value="Lactamase_B"/>
    <property type="match status" value="1"/>
</dbReference>
<dbReference type="AlphaFoldDB" id="X0WWV6"/>